<evidence type="ECO:0000313" key="2">
    <source>
        <dbReference type="EMBL" id="VEL14401.1"/>
    </source>
</evidence>
<evidence type="ECO:0000313" key="3">
    <source>
        <dbReference type="Proteomes" id="UP000784294"/>
    </source>
</evidence>
<dbReference type="Proteomes" id="UP000784294">
    <property type="component" value="Unassembled WGS sequence"/>
</dbReference>
<gene>
    <name evidence="2" type="ORF">PXEA_LOCUS7841</name>
</gene>
<evidence type="ECO:0000256" key="1">
    <source>
        <dbReference type="SAM" id="MobiDB-lite"/>
    </source>
</evidence>
<feature type="compositionally biased region" description="Low complexity" evidence="1">
    <location>
        <begin position="105"/>
        <end position="117"/>
    </location>
</feature>
<accession>A0A448WL13</accession>
<dbReference type="EMBL" id="CAAALY010021032">
    <property type="protein sequence ID" value="VEL14401.1"/>
    <property type="molecule type" value="Genomic_DNA"/>
</dbReference>
<sequence>MEPRRDRNDSESWTDMYTRVNSFPTQVASLLASRDPNAKQVVNRSAVLALLTRELDARAAPITQPSRPSGARSRVRTRPSQPRIRQLVRRPAVIKGSGSGELAVQKIQKSQQQQAFRQRSKNKGQIPSVTEDAEDNDEVEDMLEGGDVVGEEDDEGPRLQTESEGSVKVSRKCDQGHGGPAKRRRQIQKTPVFLEAQPTCFVDGFFCLLRLLFVEVARQVTCSAGATSELQDPNGGFSGMSTNDLANLVRQWSQIPEARKANYSWIRRVIWNFLASS</sequence>
<proteinExistence type="predicted"/>
<keyword evidence="3" id="KW-1185">Reference proteome</keyword>
<reference evidence="2" key="1">
    <citation type="submission" date="2018-11" db="EMBL/GenBank/DDBJ databases">
        <authorList>
            <consortium name="Pathogen Informatics"/>
        </authorList>
    </citation>
    <scope>NUCLEOTIDE SEQUENCE</scope>
</reference>
<feature type="compositionally biased region" description="Acidic residues" evidence="1">
    <location>
        <begin position="131"/>
        <end position="155"/>
    </location>
</feature>
<feature type="region of interest" description="Disordered" evidence="1">
    <location>
        <begin position="59"/>
        <end position="184"/>
    </location>
</feature>
<name>A0A448WL13_9PLAT</name>
<protein>
    <submittedName>
        <fullName evidence="2">Uncharacterized protein</fullName>
    </submittedName>
</protein>
<organism evidence="2 3">
    <name type="scientific">Protopolystoma xenopodis</name>
    <dbReference type="NCBI Taxonomy" id="117903"/>
    <lineage>
        <taxon>Eukaryota</taxon>
        <taxon>Metazoa</taxon>
        <taxon>Spiralia</taxon>
        <taxon>Lophotrochozoa</taxon>
        <taxon>Platyhelminthes</taxon>
        <taxon>Monogenea</taxon>
        <taxon>Polyopisthocotylea</taxon>
        <taxon>Polystomatidea</taxon>
        <taxon>Polystomatidae</taxon>
        <taxon>Protopolystoma</taxon>
    </lineage>
</organism>
<comment type="caution">
    <text evidence="2">The sequence shown here is derived from an EMBL/GenBank/DDBJ whole genome shotgun (WGS) entry which is preliminary data.</text>
</comment>
<dbReference type="AlphaFoldDB" id="A0A448WL13"/>